<dbReference type="Proteomes" id="UP000092600">
    <property type="component" value="Unassembled WGS sequence"/>
</dbReference>
<organism evidence="2 3">
    <name type="scientific">Ananas comosus</name>
    <name type="common">Pineapple</name>
    <name type="synonym">Ananas ananas</name>
    <dbReference type="NCBI Taxonomy" id="4615"/>
    <lineage>
        <taxon>Eukaryota</taxon>
        <taxon>Viridiplantae</taxon>
        <taxon>Streptophyta</taxon>
        <taxon>Embryophyta</taxon>
        <taxon>Tracheophyta</taxon>
        <taxon>Spermatophyta</taxon>
        <taxon>Magnoliopsida</taxon>
        <taxon>Liliopsida</taxon>
        <taxon>Poales</taxon>
        <taxon>Bromeliaceae</taxon>
        <taxon>Bromelioideae</taxon>
        <taxon>Ananas</taxon>
    </lineage>
</organism>
<sequence length="506" mass="54640">GPGGLGLGQQAGDVGHPGPGDPAVALQEVLDGELLRVLVAHLLDPLPRGARAGVGAWAPVVHLGVEAGAQPVVPEPRQPAHGVDEVVQLALDVEGPGILLPRPAEVRRDPGLDGLEAGVGGDGAVVQDDPPRGALLLAALRGDDVLLVVERAADEDEAVLEHHLRVAEDEVDRARDGAVAVELAVGVRVERVLVAVELALVEHRQVALHPQRHRLVVLRARRVLEPQVAGEEPVAHHGCRSQSNPIQSNPSELVALTEGGGVLGGDVLPEVAVSGDPRLRGAVTVHDDVRQVPVDRDVLAVHPFLHVDHERLLALLRHRRERLRDRLEVAGAVLRHRHVRLQLQRPRLQQPPLPGRDPLRNGRLALAVGLEQPPAHEGDVHAADGVRELVDDREDVRGELGGALQRLAHRLRRVGGGVLEAVEAGVLVGQHGRQPRLEVVDGPLEVGHLEAAELVEGRLQVLHRVLEELPAVLERPRRSLVVRELSQRLRVVERLLHALRRHLKDR</sequence>
<name>A0A199VPM1_ANACO</name>
<gene>
    <name evidence="2" type="ORF">ACMD2_20547</name>
</gene>
<feature type="non-terminal residue" evidence="2">
    <location>
        <position position="1"/>
    </location>
</feature>
<reference evidence="2 3" key="1">
    <citation type="journal article" date="2016" name="DNA Res.">
        <title>The draft genome of MD-2 pineapple using hybrid error correction of long reads.</title>
        <authorList>
            <person name="Redwan R.M."/>
            <person name="Saidin A."/>
            <person name="Kumar S.V."/>
        </authorList>
    </citation>
    <scope>NUCLEOTIDE SEQUENCE [LARGE SCALE GENOMIC DNA]</scope>
    <source>
        <strain evidence="3">cv. MD2</strain>
        <tissue evidence="2">Leaf</tissue>
    </source>
</reference>
<feature type="non-terminal residue" evidence="2">
    <location>
        <position position="506"/>
    </location>
</feature>
<accession>A0A199VPM1</accession>
<dbReference type="AlphaFoldDB" id="A0A199VPM1"/>
<evidence type="ECO:0000256" key="1">
    <source>
        <dbReference type="SAM" id="MobiDB-lite"/>
    </source>
</evidence>
<dbReference type="EMBL" id="LSRQ01001232">
    <property type="protein sequence ID" value="OAY78655.1"/>
    <property type="molecule type" value="Genomic_DNA"/>
</dbReference>
<protein>
    <submittedName>
        <fullName evidence="2">Uncharacterized protein</fullName>
    </submittedName>
</protein>
<evidence type="ECO:0000313" key="3">
    <source>
        <dbReference type="Proteomes" id="UP000092600"/>
    </source>
</evidence>
<proteinExistence type="predicted"/>
<feature type="region of interest" description="Disordered" evidence="1">
    <location>
        <begin position="1"/>
        <end position="22"/>
    </location>
</feature>
<comment type="caution">
    <text evidence="2">The sequence shown here is derived from an EMBL/GenBank/DDBJ whole genome shotgun (WGS) entry which is preliminary data.</text>
</comment>
<evidence type="ECO:0000313" key="2">
    <source>
        <dbReference type="EMBL" id="OAY78655.1"/>
    </source>
</evidence>